<evidence type="ECO:0000313" key="2">
    <source>
        <dbReference type="Proteomes" id="UP000260680"/>
    </source>
</evidence>
<gene>
    <name evidence="1" type="ORF">DS742_14235</name>
</gene>
<dbReference type="Proteomes" id="UP000260680">
    <property type="component" value="Unassembled WGS sequence"/>
</dbReference>
<dbReference type="RefSeq" id="WP_117417641.1">
    <property type="nucleotide sequence ID" value="NZ_QOHO01000043.1"/>
</dbReference>
<proteinExistence type="predicted"/>
<accession>A0A3E2NB75</accession>
<evidence type="ECO:0000313" key="1">
    <source>
        <dbReference type="EMBL" id="RFZ78268.1"/>
    </source>
</evidence>
<reference evidence="1 2" key="1">
    <citation type="submission" date="2018-07" db="EMBL/GenBank/DDBJ databases">
        <title>New species, Clostridium PI-S10-A1B.</title>
        <authorList>
            <person name="Krishna G."/>
            <person name="Summeta K."/>
            <person name="Shikha S."/>
            <person name="Prabhu P.B."/>
            <person name="Suresh K."/>
        </authorList>
    </citation>
    <scope>NUCLEOTIDE SEQUENCE [LARGE SCALE GENOMIC DNA]</scope>
    <source>
        <strain evidence="1 2">PI-S10-A1B</strain>
    </source>
</reference>
<dbReference type="AlphaFoldDB" id="A0A3E2NB75"/>
<protein>
    <submittedName>
        <fullName evidence="1">Uncharacterized protein</fullName>
    </submittedName>
</protein>
<name>A0A3E2NB75_9FIRM</name>
<organism evidence="1 2">
    <name type="scientific">Lacrimispora amygdalina</name>
    <dbReference type="NCBI Taxonomy" id="253257"/>
    <lineage>
        <taxon>Bacteria</taxon>
        <taxon>Bacillati</taxon>
        <taxon>Bacillota</taxon>
        <taxon>Clostridia</taxon>
        <taxon>Lachnospirales</taxon>
        <taxon>Lachnospiraceae</taxon>
        <taxon>Lacrimispora</taxon>
    </lineage>
</organism>
<dbReference type="EMBL" id="QOHO01000043">
    <property type="protein sequence ID" value="RFZ78268.1"/>
    <property type="molecule type" value="Genomic_DNA"/>
</dbReference>
<dbReference type="OrthoDB" id="2085553at2"/>
<comment type="caution">
    <text evidence="1">The sequence shown here is derived from an EMBL/GenBank/DDBJ whole genome shotgun (WGS) entry which is preliminary data.</text>
</comment>
<sequence>MGYRELEQCRDFEKLKTVFDDDMLNYFGKQLEEYMNGSEERPTIVCWWEGMMSTEELINQNSL</sequence>